<proteinExistence type="predicted"/>
<keyword evidence="2" id="KW-1185">Reference proteome</keyword>
<dbReference type="EMBL" id="UYRU01047880">
    <property type="protein sequence ID" value="VDN09833.1"/>
    <property type="molecule type" value="Genomic_DNA"/>
</dbReference>
<protein>
    <submittedName>
        <fullName evidence="1">Uncharacterized protein</fullName>
    </submittedName>
</protein>
<evidence type="ECO:0000313" key="2">
    <source>
        <dbReference type="Proteomes" id="UP000281553"/>
    </source>
</evidence>
<evidence type="ECO:0000313" key="1">
    <source>
        <dbReference type="EMBL" id="VDN09833.1"/>
    </source>
</evidence>
<dbReference type="AlphaFoldDB" id="A0A3P7LGM8"/>
<reference evidence="1 2" key="1">
    <citation type="submission" date="2018-11" db="EMBL/GenBank/DDBJ databases">
        <authorList>
            <consortium name="Pathogen Informatics"/>
        </authorList>
    </citation>
    <scope>NUCLEOTIDE SEQUENCE [LARGE SCALE GENOMIC DNA]</scope>
</reference>
<organism evidence="1 2">
    <name type="scientific">Dibothriocephalus latus</name>
    <name type="common">Fish tapeworm</name>
    <name type="synonym">Diphyllobothrium latum</name>
    <dbReference type="NCBI Taxonomy" id="60516"/>
    <lineage>
        <taxon>Eukaryota</taxon>
        <taxon>Metazoa</taxon>
        <taxon>Spiralia</taxon>
        <taxon>Lophotrochozoa</taxon>
        <taxon>Platyhelminthes</taxon>
        <taxon>Cestoda</taxon>
        <taxon>Eucestoda</taxon>
        <taxon>Diphyllobothriidea</taxon>
        <taxon>Diphyllobothriidae</taxon>
        <taxon>Dibothriocephalus</taxon>
    </lineage>
</organism>
<sequence length="118" mass="12873">MLKWVSSLKLNNKQLLEVEETPTSVGSNISHCPLNEGIGDCTQSITISDSRANIPVLPAQYDDAKLFADNDKSAIKRPVSGKGDCIIIQGLSESSAYILKDRPAADLELFQELLNELL</sequence>
<accession>A0A3P7LGM8</accession>
<gene>
    <name evidence="1" type="ORF">DILT_LOCUS5664</name>
</gene>
<name>A0A3P7LGM8_DIBLA</name>
<dbReference type="Proteomes" id="UP000281553">
    <property type="component" value="Unassembled WGS sequence"/>
</dbReference>